<dbReference type="EMBL" id="LQMT02000022">
    <property type="protein sequence ID" value="ONF67079.1"/>
    <property type="molecule type" value="Genomic_DNA"/>
</dbReference>
<dbReference type="InterPro" id="IPR011335">
    <property type="entry name" value="Restrct_endonuc-II-like"/>
</dbReference>
<evidence type="ECO:0000313" key="5">
    <source>
        <dbReference type="EMBL" id="ONF67079.1"/>
    </source>
</evidence>
<dbReference type="InterPro" id="IPR037057">
    <property type="entry name" value="DNA_rep_MutH/T2_RE_sf"/>
</dbReference>
<dbReference type="InterPro" id="IPR036388">
    <property type="entry name" value="WH-like_DNA-bd_sf"/>
</dbReference>
<dbReference type="Gene3D" id="1.10.10.10">
    <property type="entry name" value="Winged helix-like DNA-binding domain superfamily/Winged helix DNA-binding domain"/>
    <property type="match status" value="1"/>
</dbReference>
<evidence type="ECO:0000313" key="6">
    <source>
        <dbReference type="Proteomes" id="UP000076660"/>
    </source>
</evidence>
<evidence type="ECO:0000256" key="3">
    <source>
        <dbReference type="ARBA" id="ARBA00022801"/>
    </source>
</evidence>
<protein>
    <submittedName>
        <fullName evidence="5">Restriction endonuclease</fullName>
    </submittedName>
</protein>
<evidence type="ECO:0000256" key="2">
    <source>
        <dbReference type="ARBA" id="ARBA00022759"/>
    </source>
</evidence>
<dbReference type="GO" id="GO:0003677">
    <property type="term" value="F:DNA binding"/>
    <property type="evidence" value="ECO:0007669"/>
    <property type="project" value="InterPro"/>
</dbReference>
<dbReference type="CDD" id="cd22338">
    <property type="entry name" value="NaeI-like"/>
    <property type="match status" value="1"/>
</dbReference>
<dbReference type="AlphaFoldDB" id="A0A1W2LRV2"/>
<keyword evidence="3" id="KW-0378">Hydrolase</keyword>
<keyword evidence="2 5" id="KW-0255">Endonuclease</keyword>
<feature type="domain" description="Type II restriction enzyme NaeI" evidence="4">
    <location>
        <begin position="17"/>
        <end position="309"/>
    </location>
</feature>
<dbReference type="InterPro" id="IPR015210">
    <property type="entry name" value="NaeI"/>
</dbReference>
<evidence type="ECO:0000259" key="4">
    <source>
        <dbReference type="Pfam" id="PF09126"/>
    </source>
</evidence>
<dbReference type="Gene3D" id="3.40.600.10">
    <property type="entry name" value="DNA mismatch repair MutH/Restriction endonuclease, type II"/>
    <property type="match status" value="1"/>
</dbReference>
<evidence type="ECO:0000256" key="1">
    <source>
        <dbReference type="ARBA" id="ARBA00022722"/>
    </source>
</evidence>
<dbReference type="Proteomes" id="UP000076660">
    <property type="component" value="Unassembled WGS sequence"/>
</dbReference>
<dbReference type="GO" id="GO:0009307">
    <property type="term" value="P:DNA restriction-modification system"/>
    <property type="evidence" value="ECO:0007669"/>
    <property type="project" value="InterPro"/>
</dbReference>
<keyword evidence="1" id="KW-0540">Nuclease</keyword>
<proteinExistence type="predicted"/>
<name>A0A1W2LRV2_9PSEU</name>
<dbReference type="RefSeq" id="WP_076857415.1">
    <property type="nucleotide sequence ID" value="NZ_LQMT02000022.1"/>
</dbReference>
<reference evidence="5 6" key="1">
    <citation type="submission" date="2016-12" db="EMBL/GenBank/DDBJ databases">
        <title>Amycolatopsis keratiniphila subsp. keratiniphila genome sequencing and assembly.</title>
        <authorList>
            <person name="Mayilraj S."/>
            <person name="Kaur N."/>
        </authorList>
    </citation>
    <scope>NUCLEOTIDE SEQUENCE [LARGE SCALE GENOMIC DNA]</scope>
    <source>
        <strain evidence="5 6">DSM 44409</strain>
    </source>
</reference>
<comment type="caution">
    <text evidence="5">The sequence shown here is derived from an EMBL/GenBank/DDBJ whole genome shotgun (WGS) entry which is preliminary data.</text>
</comment>
<sequence>MVLEGPPGRGDDPELDAVTDRLYEHDPTGDRVAKVLRHTIDQLLDGRRSGRWDYVQLHKTEKTHMGTLVEINLHREFDFADGVATDYRIAGHDVDCKFSQRIGGWEMGPEMVDQLCLVIWASDLESKWRAGLVRARQDRLRLTANRDLKRRLTERGVTEIRWLWSSHGRLTPNVLLHLDPQRRGRIMDAQASRGDRHAQARLFQLCRDVHNQIITRATVETVGWGLDDPLKRMRSNGGARDALRPEGLLVLGHQDNDPGVASALGLPVPQKGQFVVTRVVPADNDDDLPTASIQGQLWRQAKPNDPLHPAPVVPRN</sequence>
<dbReference type="GO" id="GO:0009036">
    <property type="term" value="F:type II site-specific deoxyribonuclease activity"/>
    <property type="evidence" value="ECO:0007669"/>
    <property type="project" value="InterPro"/>
</dbReference>
<accession>A0A1W2LRV2</accession>
<gene>
    <name evidence="5" type="ORF">AVR91_0223430</name>
</gene>
<dbReference type="Pfam" id="PF09126">
    <property type="entry name" value="NaeI"/>
    <property type="match status" value="1"/>
</dbReference>
<organism evidence="5 6">
    <name type="scientific">Amycolatopsis keratiniphila subsp. keratiniphila</name>
    <dbReference type="NCBI Taxonomy" id="227715"/>
    <lineage>
        <taxon>Bacteria</taxon>
        <taxon>Bacillati</taxon>
        <taxon>Actinomycetota</taxon>
        <taxon>Actinomycetes</taxon>
        <taxon>Pseudonocardiales</taxon>
        <taxon>Pseudonocardiaceae</taxon>
        <taxon>Amycolatopsis</taxon>
        <taxon>Amycolatopsis japonica group</taxon>
    </lineage>
</organism>
<dbReference type="SUPFAM" id="SSF52980">
    <property type="entry name" value="Restriction endonuclease-like"/>
    <property type="match status" value="1"/>
</dbReference>
<dbReference type="OrthoDB" id="9179812at2"/>